<dbReference type="SUPFAM" id="SSF51735">
    <property type="entry name" value="NAD(P)-binding Rossmann-fold domains"/>
    <property type="match status" value="1"/>
</dbReference>
<reference evidence="4 5" key="1">
    <citation type="submission" date="2011-08" db="EMBL/GenBank/DDBJ databases">
        <title>The Genome Sequence of Selenomonas noxia F0398.</title>
        <authorList>
            <consortium name="The Broad Institute Genome Sequencing Platform"/>
            <person name="Earl A."/>
            <person name="Ward D."/>
            <person name="Feldgarden M."/>
            <person name="Gevers D."/>
            <person name="Izard J."/>
            <person name="Ganesan A."/>
            <person name="Blanton J.M."/>
            <person name="Baranova O.V."/>
            <person name="Tanner A.C."/>
            <person name="Dewhirst F.E."/>
            <person name="Young S.K."/>
            <person name="Zeng Q."/>
            <person name="Gargeya S."/>
            <person name="Fitzgerald M."/>
            <person name="Haas B."/>
            <person name="Abouelleil A."/>
            <person name="Alvarado L."/>
            <person name="Arachchi H.M."/>
            <person name="Berlin A."/>
            <person name="Brown A."/>
            <person name="Chapman S.B."/>
            <person name="Chen Z."/>
            <person name="Dunbar C."/>
            <person name="Freedman E."/>
            <person name="Gearin G."/>
            <person name="Gellesch M."/>
            <person name="Goldberg J."/>
            <person name="Griggs A."/>
            <person name="Gujja S."/>
            <person name="Heiman D."/>
            <person name="Howarth C."/>
            <person name="Larson L."/>
            <person name="Lui A."/>
            <person name="MacDonald P.J.P."/>
            <person name="Montmayeur A."/>
            <person name="Murphy C."/>
            <person name="Neiman D."/>
            <person name="Pearson M."/>
            <person name="Priest M."/>
            <person name="Roberts A."/>
            <person name="Saif S."/>
            <person name="Shea T."/>
            <person name="Shenoy N."/>
            <person name="Sisk P."/>
            <person name="Stolte C."/>
            <person name="Sykes S."/>
            <person name="Wortman J."/>
            <person name="Nusbaum C."/>
            <person name="Birren B."/>
        </authorList>
    </citation>
    <scope>NUCLEOTIDE SEQUENCE [LARGE SCALE GENOMIC DNA]</scope>
    <source>
        <strain evidence="4 5">F0398</strain>
    </source>
</reference>
<comment type="caution">
    <text evidence="4">The sequence shown here is derived from an EMBL/GenBank/DDBJ whole genome shotgun (WGS) entry which is preliminary data.</text>
</comment>
<evidence type="ECO:0000256" key="1">
    <source>
        <dbReference type="ARBA" id="ARBA00006484"/>
    </source>
</evidence>
<evidence type="ECO:0000313" key="4">
    <source>
        <dbReference type="EMBL" id="EHG23921.1"/>
    </source>
</evidence>
<dbReference type="Pfam" id="PF13561">
    <property type="entry name" value="adh_short_C2"/>
    <property type="match status" value="1"/>
</dbReference>
<dbReference type="Gene3D" id="3.40.50.720">
    <property type="entry name" value="NAD(P)-binding Rossmann-like Domain"/>
    <property type="match status" value="1"/>
</dbReference>
<evidence type="ECO:0000259" key="3">
    <source>
        <dbReference type="SMART" id="SM00822"/>
    </source>
</evidence>
<evidence type="ECO:0000313" key="5">
    <source>
        <dbReference type="Proteomes" id="UP000003175"/>
    </source>
</evidence>
<dbReference type="PANTHER" id="PTHR43477:SF1">
    <property type="entry name" value="DIHYDROANTICAPSIN 7-DEHYDROGENASE"/>
    <property type="match status" value="1"/>
</dbReference>
<dbReference type="Proteomes" id="UP000003175">
    <property type="component" value="Unassembled WGS sequence"/>
</dbReference>
<keyword evidence="5" id="KW-1185">Reference proteome</keyword>
<dbReference type="PANTHER" id="PTHR43477">
    <property type="entry name" value="DIHYDROANTICAPSIN 7-DEHYDROGENASE"/>
    <property type="match status" value="1"/>
</dbReference>
<dbReference type="PRINTS" id="PR00081">
    <property type="entry name" value="GDHRDH"/>
</dbReference>
<feature type="domain" description="Ketoreductase" evidence="3">
    <location>
        <begin position="10"/>
        <end position="187"/>
    </location>
</feature>
<sequence>MDVIYDFSAKNFIVIGASSGMGRQIAEELAEVGAHVLAVARRQELLRQLEEKYPTNISVAVADMTEARPLDHVIAPFVAQFGKLHGAVYTAGVEGLTPLRAFSEEMARTIMETSFWGAIKAMQLVNQRKFSVDGCSSVLFSSISAYTGASSMFAYSAAKAAVQAAARSIAKEICRNGKRINTISPGWVNSEMTDREQGTLGQEAFLALEKRHLLGFGEVTDVSGFVLFLLSDRARWITGNDFLVDGGYLWGDG</sequence>
<keyword evidence="2" id="KW-0560">Oxidoreductase</keyword>
<comment type="similarity">
    <text evidence="1">Belongs to the short-chain dehydrogenases/reductases (SDR) family.</text>
</comment>
<dbReference type="CDD" id="cd05233">
    <property type="entry name" value="SDR_c"/>
    <property type="match status" value="1"/>
</dbReference>
<evidence type="ECO:0000256" key="2">
    <source>
        <dbReference type="ARBA" id="ARBA00023002"/>
    </source>
</evidence>
<dbReference type="InterPro" id="IPR051122">
    <property type="entry name" value="SDR_DHRS6-like"/>
</dbReference>
<proteinExistence type="inferred from homology"/>
<dbReference type="InterPro" id="IPR057326">
    <property type="entry name" value="KR_dom"/>
</dbReference>
<protein>
    <recommendedName>
        <fullName evidence="3">Ketoreductase domain-containing protein</fullName>
    </recommendedName>
</protein>
<name>A0ABP2MNY7_9FIRM</name>
<gene>
    <name evidence="4" type="ORF">HMPREF9432_01595</name>
</gene>
<accession>A0ABP2MNY7</accession>
<organism evidence="4 5">
    <name type="scientific">Selenomonas noxia F0398</name>
    <dbReference type="NCBI Taxonomy" id="702437"/>
    <lineage>
        <taxon>Bacteria</taxon>
        <taxon>Bacillati</taxon>
        <taxon>Bacillota</taxon>
        <taxon>Negativicutes</taxon>
        <taxon>Selenomonadales</taxon>
        <taxon>Selenomonadaceae</taxon>
        <taxon>Selenomonas</taxon>
    </lineage>
</organism>
<dbReference type="SMART" id="SM00822">
    <property type="entry name" value="PKS_KR"/>
    <property type="match status" value="1"/>
</dbReference>
<dbReference type="RefSeq" id="WP_006696815.1">
    <property type="nucleotide sequence ID" value="NZ_JH376860.1"/>
</dbReference>
<dbReference type="InterPro" id="IPR002347">
    <property type="entry name" value="SDR_fam"/>
</dbReference>
<dbReference type="EMBL" id="ADGH01000016">
    <property type="protein sequence ID" value="EHG23921.1"/>
    <property type="molecule type" value="Genomic_DNA"/>
</dbReference>
<dbReference type="InterPro" id="IPR036291">
    <property type="entry name" value="NAD(P)-bd_dom_sf"/>
</dbReference>